<evidence type="ECO:0000256" key="1">
    <source>
        <dbReference type="SAM" id="MobiDB-lite"/>
    </source>
</evidence>
<feature type="compositionally biased region" description="Basic and acidic residues" evidence="1">
    <location>
        <begin position="167"/>
        <end position="185"/>
    </location>
</feature>
<dbReference type="Gene3D" id="3.30.70.1070">
    <property type="entry name" value="Sporulation related repeat"/>
    <property type="match status" value="1"/>
</dbReference>
<feature type="domain" description="SPOR" evidence="3">
    <location>
        <begin position="186"/>
        <end position="265"/>
    </location>
</feature>
<dbReference type="InterPro" id="IPR052521">
    <property type="entry name" value="Cell_div_SPOR-domain"/>
</dbReference>
<dbReference type="Proteomes" id="UP001168540">
    <property type="component" value="Unassembled WGS sequence"/>
</dbReference>
<sequence>MPPGLSSHEQLIQLRKRARRRLVGAIALVLVATTVLWNVVGHVPDQKLKPQSINIVELNSSAPVAEQSAKAASQAAAAVGAVAAATGVAQTDLPAALPEESKQAAAPAAPVVSPVATKPEPVAPSAKLEVKQPESVKQAETPKPKARAEDKPKAKKADPAAILEGRMGSEEAPKPKAEKKTDESVKPSNGKVMIQLAALSDPDKVEALRSKLDGIAGMSAHFSKVQTSKGEVTRVRVGPFSNASEAQSVLSRLAKAGITGIVVSH</sequence>
<feature type="compositionally biased region" description="Basic and acidic residues" evidence="1">
    <location>
        <begin position="140"/>
        <end position="158"/>
    </location>
</feature>
<dbReference type="PANTHER" id="PTHR38687:SF1">
    <property type="entry name" value="CELL DIVISION PROTEIN DEDD"/>
    <property type="match status" value="1"/>
</dbReference>
<dbReference type="InterPro" id="IPR007730">
    <property type="entry name" value="SPOR-like_dom"/>
</dbReference>
<dbReference type="Pfam" id="PF05036">
    <property type="entry name" value="SPOR"/>
    <property type="match status" value="1"/>
</dbReference>
<dbReference type="PROSITE" id="PS51724">
    <property type="entry name" value="SPOR"/>
    <property type="match status" value="1"/>
</dbReference>
<evidence type="ECO:0000313" key="4">
    <source>
        <dbReference type="EMBL" id="MDN0073578.1"/>
    </source>
</evidence>
<protein>
    <submittedName>
        <fullName evidence="4">SPOR domain-containing protein</fullName>
    </submittedName>
</protein>
<evidence type="ECO:0000259" key="3">
    <source>
        <dbReference type="PROSITE" id="PS51724"/>
    </source>
</evidence>
<keyword evidence="5" id="KW-1185">Reference proteome</keyword>
<gene>
    <name evidence="4" type="ORF">QU481_01550</name>
</gene>
<evidence type="ECO:0000313" key="5">
    <source>
        <dbReference type="Proteomes" id="UP001168540"/>
    </source>
</evidence>
<name>A0ABT7XIG0_9NEIS</name>
<dbReference type="EMBL" id="JAUEDK010000002">
    <property type="protein sequence ID" value="MDN0073578.1"/>
    <property type="molecule type" value="Genomic_DNA"/>
</dbReference>
<dbReference type="SUPFAM" id="SSF110997">
    <property type="entry name" value="Sporulation related repeat"/>
    <property type="match status" value="1"/>
</dbReference>
<feature type="transmembrane region" description="Helical" evidence="2">
    <location>
        <begin position="21"/>
        <end position="40"/>
    </location>
</feature>
<feature type="region of interest" description="Disordered" evidence="1">
    <location>
        <begin position="107"/>
        <end position="187"/>
    </location>
</feature>
<keyword evidence="2" id="KW-0472">Membrane</keyword>
<organism evidence="4 5">
    <name type="scientific">Crenobacter oryzisoli</name>
    <dbReference type="NCBI Taxonomy" id="3056844"/>
    <lineage>
        <taxon>Bacteria</taxon>
        <taxon>Pseudomonadati</taxon>
        <taxon>Pseudomonadota</taxon>
        <taxon>Betaproteobacteria</taxon>
        <taxon>Neisseriales</taxon>
        <taxon>Neisseriaceae</taxon>
        <taxon>Crenobacter</taxon>
    </lineage>
</organism>
<dbReference type="InterPro" id="IPR036680">
    <property type="entry name" value="SPOR-like_sf"/>
</dbReference>
<reference evidence="4" key="1">
    <citation type="submission" date="2023-06" db="EMBL/GenBank/DDBJ databases">
        <authorList>
            <person name="Zhang S."/>
        </authorList>
    </citation>
    <scope>NUCLEOTIDE SEQUENCE</scope>
    <source>
        <strain evidence="4">SG2303</strain>
    </source>
</reference>
<dbReference type="PANTHER" id="PTHR38687">
    <property type="entry name" value="CELL DIVISION PROTEIN DEDD-RELATED"/>
    <property type="match status" value="1"/>
</dbReference>
<dbReference type="RefSeq" id="WP_289828106.1">
    <property type="nucleotide sequence ID" value="NZ_JAUEDK010000002.1"/>
</dbReference>
<keyword evidence="2" id="KW-0812">Transmembrane</keyword>
<evidence type="ECO:0000256" key="2">
    <source>
        <dbReference type="SAM" id="Phobius"/>
    </source>
</evidence>
<comment type="caution">
    <text evidence="4">The sequence shown here is derived from an EMBL/GenBank/DDBJ whole genome shotgun (WGS) entry which is preliminary data.</text>
</comment>
<proteinExistence type="predicted"/>
<keyword evidence="2" id="KW-1133">Transmembrane helix</keyword>
<feature type="compositionally biased region" description="Low complexity" evidence="1">
    <location>
        <begin position="107"/>
        <end position="116"/>
    </location>
</feature>
<accession>A0ABT7XIG0</accession>